<reference evidence="4" key="1">
    <citation type="submission" date="2025-08" db="UniProtKB">
        <authorList>
            <consortium name="RefSeq"/>
        </authorList>
    </citation>
    <scope>IDENTIFICATION</scope>
    <source>
        <tissue evidence="4">Muscle</tissue>
    </source>
</reference>
<evidence type="ECO:0000256" key="1">
    <source>
        <dbReference type="ARBA" id="ARBA00022574"/>
    </source>
</evidence>
<proteinExistence type="predicted"/>
<name>A0A6J3KHY2_9HYME</name>
<gene>
    <name evidence="4" type="primary">LOC117235117</name>
</gene>
<dbReference type="PANTHER" id="PTHR19918">
    <property type="entry name" value="CELL DIVISION CYCLE 20 CDC20 FIZZY -RELATED"/>
    <property type="match status" value="1"/>
</dbReference>
<sequence>MDRDSRLFKMRRMLLDFRNYRDQENENIDATPRRSSCVRFPRVRLLDFKPKNVPRSIALNCQPCDAKSTSQVARKYPFKFPSQGHAEDRFINIKYNKEAANYLLTKKPNSMLKQNEIDVFKQLESLSDNWRKKFMHQLMAKENVIPGLRQKQVLRRSHLSSENKVPGSLVGLPKDLWDEEYFKDGMWKSKPRKRPLIGIMYSILNTHDFSTLSEYQKRRIDWSSANAIAVATDDVVKFYNIFKSDILDSISLKIHNVDSLKWNNAGNKLLICTPSFVRLYCTDRQKAIWTTATCDSDVTCVCWSKNDQHAVTADRSAITIYLAQDGEVVNSFPAFSSTILIIAFSSNYGYLATSAIEGKVRIFQWPSLIVHIDILYYEPILALAWHPYESGLLCIGGGLGDASLTLWDMNRLSTPTYRDVRFQGIVKNMLWNKHSGELVVHWSYAERHNDTCTAIPVLASLDRIVDEVPLDKEMRINAIMWNSDQTQLALQSDESLMIWNFFGNDRQYSRCRTQRKHIQSDTRSTNFKEFEYYNIR</sequence>
<protein>
    <submittedName>
        <fullName evidence="4">Protein cortex-like</fullName>
    </submittedName>
</protein>
<dbReference type="RefSeq" id="XP_033352743.1">
    <property type="nucleotide sequence ID" value="XM_033496852.1"/>
</dbReference>
<evidence type="ECO:0000313" key="3">
    <source>
        <dbReference type="Proteomes" id="UP000504631"/>
    </source>
</evidence>
<dbReference type="KEGG" id="bvk:117235117"/>
<dbReference type="InterPro" id="IPR036322">
    <property type="entry name" value="WD40_repeat_dom_sf"/>
</dbReference>
<accession>A0A6J3KHY2</accession>
<dbReference type="GO" id="GO:0031145">
    <property type="term" value="P:anaphase-promoting complex-dependent catabolic process"/>
    <property type="evidence" value="ECO:0007669"/>
    <property type="project" value="TreeGrafter"/>
</dbReference>
<dbReference type="Gene3D" id="2.130.10.10">
    <property type="entry name" value="YVTN repeat-like/Quinoprotein amine dehydrogenase"/>
    <property type="match status" value="1"/>
</dbReference>
<keyword evidence="1" id="KW-0853">WD repeat</keyword>
<dbReference type="GO" id="GO:1990757">
    <property type="term" value="F:ubiquitin ligase activator activity"/>
    <property type="evidence" value="ECO:0007669"/>
    <property type="project" value="TreeGrafter"/>
</dbReference>
<dbReference type="GO" id="GO:0005680">
    <property type="term" value="C:anaphase-promoting complex"/>
    <property type="evidence" value="ECO:0007669"/>
    <property type="project" value="TreeGrafter"/>
</dbReference>
<keyword evidence="2" id="KW-0677">Repeat</keyword>
<evidence type="ECO:0000256" key="2">
    <source>
        <dbReference type="ARBA" id="ARBA00022737"/>
    </source>
</evidence>
<dbReference type="SMART" id="SM00320">
    <property type="entry name" value="WD40"/>
    <property type="match status" value="5"/>
</dbReference>
<dbReference type="GO" id="GO:1905786">
    <property type="term" value="P:positive regulation of anaphase-promoting complex-dependent catabolic process"/>
    <property type="evidence" value="ECO:0007669"/>
    <property type="project" value="TreeGrafter"/>
</dbReference>
<dbReference type="PANTHER" id="PTHR19918:SF52">
    <property type="entry name" value="PROTEIN CORTEX"/>
    <property type="match status" value="1"/>
</dbReference>
<dbReference type="SUPFAM" id="SSF50978">
    <property type="entry name" value="WD40 repeat-like"/>
    <property type="match status" value="1"/>
</dbReference>
<dbReference type="GO" id="GO:0010997">
    <property type="term" value="F:anaphase-promoting complex binding"/>
    <property type="evidence" value="ECO:0007669"/>
    <property type="project" value="InterPro"/>
</dbReference>
<dbReference type="InterPro" id="IPR001680">
    <property type="entry name" value="WD40_rpt"/>
</dbReference>
<dbReference type="InterPro" id="IPR033010">
    <property type="entry name" value="Cdc20/Fizzy"/>
</dbReference>
<keyword evidence="3" id="KW-1185">Reference proteome</keyword>
<organism evidence="3 4">
    <name type="scientific">Bombus vosnesenskii</name>
    <dbReference type="NCBI Taxonomy" id="207650"/>
    <lineage>
        <taxon>Eukaryota</taxon>
        <taxon>Metazoa</taxon>
        <taxon>Ecdysozoa</taxon>
        <taxon>Arthropoda</taxon>
        <taxon>Hexapoda</taxon>
        <taxon>Insecta</taxon>
        <taxon>Pterygota</taxon>
        <taxon>Neoptera</taxon>
        <taxon>Endopterygota</taxon>
        <taxon>Hymenoptera</taxon>
        <taxon>Apocrita</taxon>
        <taxon>Aculeata</taxon>
        <taxon>Apoidea</taxon>
        <taxon>Anthophila</taxon>
        <taxon>Apidae</taxon>
        <taxon>Bombus</taxon>
        <taxon>Pyrobombus</taxon>
    </lineage>
</organism>
<dbReference type="Proteomes" id="UP000504631">
    <property type="component" value="Unplaced"/>
</dbReference>
<dbReference type="AlphaFoldDB" id="A0A6J3KHY2"/>
<dbReference type="InterPro" id="IPR015943">
    <property type="entry name" value="WD40/YVTN_repeat-like_dom_sf"/>
</dbReference>
<evidence type="ECO:0000313" key="4">
    <source>
        <dbReference type="RefSeq" id="XP_033352743.1"/>
    </source>
</evidence>
<dbReference type="GeneID" id="117235117"/>